<dbReference type="RefSeq" id="WP_344910382.1">
    <property type="nucleotide sequence ID" value="NZ_BAAAYO010000009.1"/>
</dbReference>
<proteinExistence type="predicted"/>
<dbReference type="Proteomes" id="UP001589619">
    <property type="component" value="Unassembled WGS sequence"/>
</dbReference>
<evidence type="ECO:0000313" key="1">
    <source>
        <dbReference type="EMBL" id="MFB9756254.1"/>
    </source>
</evidence>
<comment type="caution">
    <text evidence="1">The sequence shown here is derived from an EMBL/GenBank/DDBJ whole genome shotgun (WGS) entry which is preliminary data.</text>
</comment>
<protein>
    <submittedName>
        <fullName evidence="1">Mechanosensitive ion channel protein MscL</fullName>
    </submittedName>
</protein>
<accession>A0ABV5W6Q8</accession>
<gene>
    <name evidence="1" type="ORF">ACFFNY_32150</name>
</gene>
<dbReference type="EMBL" id="JBHMAG010000021">
    <property type="protein sequence ID" value="MFB9756254.1"/>
    <property type="molecule type" value="Genomic_DNA"/>
</dbReference>
<evidence type="ECO:0000313" key="2">
    <source>
        <dbReference type="Proteomes" id="UP001589619"/>
    </source>
</evidence>
<keyword evidence="2" id="KW-1185">Reference proteome</keyword>
<sequence>MIVLDIVWNGQVQETLRPTNQNRRELYWFIVDRLPALTQKYGPDITVSRRTVQE</sequence>
<organism evidence="1 2">
    <name type="scientific">Paenibacillus hodogayensis</name>
    <dbReference type="NCBI Taxonomy" id="279208"/>
    <lineage>
        <taxon>Bacteria</taxon>
        <taxon>Bacillati</taxon>
        <taxon>Bacillota</taxon>
        <taxon>Bacilli</taxon>
        <taxon>Bacillales</taxon>
        <taxon>Paenibacillaceae</taxon>
        <taxon>Paenibacillus</taxon>
    </lineage>
</organism>
<reference evidence="1 2" key="1">
    <citation type="submission" date="2024-09" db="EMBL/GenBank/DDBJ databases">
        <authorList>
            <person name="Sun Q."/>
            <person name="Mori K."/>
        </authorList>
    </citation>
    <scope>NUCLEOTIDE SEQUENCE [LARGE SCALE GENOMIC DNA]</scope>
    <source>
        <strain evidence="1 2">JCM 12520</strain>
    </source>
</reference>
<name>A0ABV5W6Q8_9BACL</name>